<dbReference type="RefSeq" id="WP_197526463.1">
    <property type="nucleotide sequence ID" value="NZ_SJPR01000002.1"/>
</dbReference>
<name>A0A5C6AEV4_9BACT</name>
<accession>A0A5C6AEV4</accession>
<sequence>MNATIDISVIVPTYRRPDVLVGCLRALHAQSHEPLEVLVSYRSDDTATATAIASLPDSERRLVRAVLLRPGDNLACGLRNGVAASRGQLVALTDDDAEAPADWLERLAARFDDPRVGGVGGRDLIDEPSRPALTVGRLQWFGRMIGNHHAGQGDPREVDFLKGVNCCFRGDVLRDLGVDTRLVGAGNVVHWELAICLPLKRAGWRLIYDPAITLVHHAAPRQDGDDNHRGGFNADALRDMVHNETLVLFDQLGPVQRAAYLAWGTLMGVGITPGVAQSLRAVLTGRETSSQALRRWRATQLGRVNGLRTWWRDAEDQPLDPQRPALPEAKRA</sequence>
<gene>
    <name evidence="5" type="ORF">Pla108_21210</name>
</gene>
<comment type="caution">
    <text evidence="5">The sequence shown here is derived from an EMBL/GenBank/DDBJ whole genome shotgun (WGS) entry which is preliminary data.</text>
</comment>
<evidence type="ECO:0000256" key="1">
    <source>
        <dbReference type="ARBA" id="ARBA00006739"/>
    </source>
</evidence>
<dbReference type="Gene3D" id="3.90.550.10">
    <property type="entry name" value="Spore Coat Polysaccharide Biosynthesis Protein SpsA, Chain A"/>
    <property type="match status" value="1"/>
</dbReference>
<dbReference type="PANTHER" id="PTHR43179:SF12">
    <property type="entry name" value="GALACTOFURANOSYLTRANSFERASE GLFT2"/>
    <property type="match status" value="1"/>
</dbReference>
<dbReference type="SUPFAM" id="SSF53448">
    <property type="entry name" value="Nucleotide-diphospho-sugar transferases"/>
    <property type="match status" value="1"/>
</dbReference>
<dbReference type="PANTHER" id="PTHR43179">
    <property type="entry name" value="RHAMNOSYLTRANSFERASE WBBL"/>
    <property type="match status" value="1"/>
</dbReference>
<dbReference type="GO" id="GO:0016757">
    <property type="term" value="F:glycosyltransferase activity"/>
    <property type="evidence" value="ECO:0007669"/>
    <property type="project" value="UniProtKB-KW"/>
</dbReference>
<dbReference type="Proteomes" id="UP000317421">
    <property type="component" value="Unassembled WGS sequence"/>
</dbReference>
<keyword evidence="2" id="KW-0328">Glycosyltransferase</keyword>
<evidence type="ECO:0000313" key="6">
    <source>
        <dbReference type="Proteomes" id="UP000317421"/>
    </source>
</evidence>
<dbReference type="InterPro" id="IPR029044">
    <property type="entry name" value="Nucleotide-diphossugar_trans"/>
</dbReference>
<dbReference type="AlphaFoldDB" id="A0A5C6AEV4"/>
<organism evidence="5 6">
    <name type="scientific">Botrimarina colliarenosi</name>
    <dbReference type="NCBI Taxonomy" id="2528001"/>
    <lineage>
        <taxon>Bacteria</taxon>
        <taxon>Pseudomonadati</taxon>
        <taxon>Planctomycetota</taxon>
        <taxon>Planctomycetia</taxon>
        <taxon>Pirellulales</taxon>
        <taxon>Lacipirellulaceae</taxon>
        <taxon>Botrimarina</taxon>
    </lineage>
</organism>
<reference evidence="5 6" key="1">
    <citation type="submission" date="2019-02" db="EMBL/GenBank/DDBJ databases">
        <title>Deep-cultivation of Planctomycetes and their phenomic and genomic characterization uncovers novel biology.</title>
        <authorList>
            <person name="Wiegand S."/>
            <person name="Jogler M."/>
            <person name="Boedeker C."/>
            <person name="Pinto D."/>
            <person name="Vollmers J."/>
            <person name="Rivas-Marin E."/>
            <person name="Kohn T."/>
            <person name="Peeters S.H."/>
            <person name="Heuer A."/>
            <person name="Rast P."/>
            <person name="Oberbeckmann S."/>
            <person name="Bunk B."/>
            <person name="Jeske O."/>
            <person name="Meyerdierks A."/>
            <person name="Storesund J.E."/>
            <person name="Kallscheuer N."/>
            <person name="Luecker S."/>
            <person name="Lage O.M."/>
            <person name="Pohl T."/>
            <person name="Merkel B.J."/>
            <person name="Hornburger P."/>
            <person name="Mueller R.-W."/>
            <person name="Bruemmer F."/>
            <person name="Labrenz M."/>
            <person name="Spormann A.M."/>
            <person name="Op Den Camp H."/>
            <person name="Overmann J."/>
            <person name="Amann R."/>
            <person name="Jetten M.S.M."/>
            <person name="Mascher T."/>
            <person name="Medema M.H."/>
            <person name="Devos D.P."/>
            <person name="Kaster A.-K."/>
            <person name="Ovreas L."/>
            <person name="Rohde M."/>
            <person name="Galperin M.Y."/>
            <person name="Jogler C."/>
        </authorList>
    </citation>
    <scope>NUCLEOTIDE SEQUENCE [LARGE SCALE GENOMIC DNA]</scope>
    <source>
        <strain evidence="5 6">Pla108</strain>
    </source>
</reference>
<feature type="domain" description="Glycosyltransferase 2-like" evidence="4">
    <location>
        <begin position="8"/>
        <end position="135"/>
    </location>
</feature>
<evidence type="ECO:0000256" key="3">
    <source>
        <dbReference type="ARBA" id="ARBA00022679"/>
    </source>
</evidence>
<dbReference type="Pfam" id="PF00535">
    <property type="entry name" value="Glycos_transf_2"/>
    <property type="match status" value="1"/>
</dbReference>
<dbReference type="EMBL" id="SJPR01000002">
    <property type="protein sequence ID" value="TWT97966.1"/>
    <property type="molecule type" value="Genomic_DNA"/>
</dbReference>
<keyword evidence="3 5" id="KW-0808">Transferase</keyword>
<evidence type="ECO:0000259" key="4">
    <source>
        <dbReference type="Pfam" id="PF00535"/>
    </source>
</evidence>
<evidence type="ECO:0000313" key="5">
    <source>
        <dbReference type="EMBL" id="TWT97966.1"/>
    </source>
</evidence>
<proteinExistence type="inferred from homology"/>
<keyword evidence="6" id="KW-1185">Reference proteome</keyword>
<protein>
    <submittedName>
        <fullName evidence="5">N-glycosyltransferase</fullName>
    </submittedName>
</protein>
<comment type="similarity">
    <text evidence="1">Belongs to the glycosyltransferase 2 family.</text>
</comment>
<evidence type="ECO:0000256" key="2">
    <source>
        <dbReference type="ARBA" id="ARBA00022676"/>
    </source>
</evidence>
<dbReference type="InterPro" id="IPR001173">
    <property type="entry name" value="Glyco_trans_2-like"/>
</dbReference>